<dbReference type="PANTHER" id="PTHR34299:SF1">
    <property type="entry name" value="DIACYLGLYCEROL KINASE"/>
    <property type="match status" value="1"/>
</dbReference>
<keyword evidence="3" id="KW-1003">Cell membrane</keyword>
<comment type="cofactor">
    <cofactor evidence="18">
        <name>Mg(2+)</name>
        <dbReference type="ChEBI" id="CHEBI:18420"/>
    </cofactor>
    <text evidence="18">Mn(2+), Zn(2+), Cd(2+) and Co(2+) support activity to lesser extents.</text>
</comment>
<evidence type="ECO:0000256" key="17">
    <source>
        <dbReference type="PIRSR" id="PIRSR600829-3"/>
    </source>
</evidence>
<feature type="active site" description="Proton acceptor" evidence="15">
    <location>
        <position position="67"/>
    </location>
</feature>
<evidence type="ECO:0000256" key="12">
    <source>
        <dbReference type="ARBA" id="ARBA00023136"/>
    </source>
</evidence>
<evidence type="ECO:0000256" key="3">
    <source>
        <dbReference type="ARBA" id="ARBA00022475"/>
    </source>
</evidence>
<evidence type="ECO:0000256" key="1">
    <source>
        <dbReference type="ARBA" id="ARBA00004651"/>
    </source>
</evidence>
<keyword evidence="10 19" id="KW-1133">Transmembrane helix</keyword>
<dbReference type="Gene3D" id="1.10.287.3610">
    <property type="match status" value="1"/>
</dbReference>
<evidence type="ECO:0000256" key="19">
    <source>
        <dbReference type="SAM" id="Phobius"/>
    </source>
</evidence>
<keyword evidence="18" id="KW-0460">Magnesium</keyword>
<protein>
    <submittedName>
        <fullName evidence="20">Diacylglycerol kinase</fullName>
    </submittedName>
</protein>
<feature type="transmembrane region" description="Helical" evidence="19">
    <location>
        <begin position="54"/>
        <end position="73"/>
    </location>
</feature>
<evidence type="ECO:0000313" key="21">
    <source>
        <dbReference type="Proteomes" id="UP000710385"/>
    </source>
</evidence>
<comment type="subcellular location">
    <subcellularLocation>
        <location evidence="1">Cell membrane</location>
        <topology evidence="1">Multi-pass membrane protein</topology>
    </subcellularLocation>
</comment>
<keyword evidence="14" id="KW-1208">Phospholipid metabolism</keyword>
<keyword evidence="4" id="KW-0444">Lipid biosynthesis</keyword>
<evidence type="ECO:0000256" key="6">
    <source>
        <dbReference type="ARBA" id="ARBA00022692"/>
    </source>
</evidence>
<evidence type="ECO:0000256" key="13">
    <source>
        <dbReference type="ARBA" id="ARBA00023209"/>
    </source>
</evidence>
<keyword evidence="18" id="KW-0479">Metal-binding</keyword>
<keyword evidence="8 20" id="KW-0418">Kinase</keyword>
<evidence type="ECO:0000256" key="9">
    <source>
        <dbReference type="ARBA" id="ARBA00022840"/>
    </source>
</evidence>
<feature type="binding site" evidence="16">
    <location>
        <position position="53"/>
    </location>
    <ligand>
        <name>substrate</name>
    </ligand>
</feature>
<keyword evidence="11" id="KW-0443">Lipid metabolism</keyword>
<keyword evidence="12 19" id="KW-0472">Membrane</keyword>
<evidence type="ECO:0000256" key="14">
    <source>
        <dbReference type="ARBA" id="ARBA00023264"/>
    </source>
</evidence>
<dbReference type="GO" id="GO:0008654">
    <property type="term" value="P:phospholipid biosynthetic process"/>
    <property type="evidence" value="ECO:0007669"/>
    <property type="project" value="UniProtKB-KW"/>
</dbReference>
<feature type="binding site" evidence="16">
    <location>
        <position position="67"/>
    </location>
    <ligand>
        <name>substrate</name>
    </ligand>
</feature>
<feature type="transmembrane region" description="Helical" evidence="19">
    <location>
        <begin position="29"/>
        <end position="48"/>
    </location>
</feature>
<keyword evidence="6 19" id="KW-0812">Transmembrane</keyword>
<reference evidence="20" key="1">
    <citation type="submission" date="2020-05" db="EMBL/GenBank/DDBJ databases">
        <title>High-Quality Genomes of Partial-Nitritation/Anammox System by Hierarchical Clustering Based Hybrid Assembly.</title>
        <authorList>
            <person name="Liu L."/>
            <person name="Wang Y."/>
            <person name="Che Y."/>
            <person name="Chen Y."/>
            <person name="Xia Y."/>
            <person name="Luo R."/>
            <person name="Cheng S.H."/>
            <person name="Zheng C."/>
            <person name="Zhang T."/>
        </authorList>
    </citation>
    <scope>NUCLEOTIDE SEQUENCE</scope>
    <source>
        <strain evidence="20">H1_PAT1</strain>
    </source>
</reference>
<dbReference type="GO" id="GO:0046872">
    <property type="term" value="F:metal ion binding"/>
    <property type="evidence" value="ECO:0007669"/>
    <property type="project" value="UniProtKB-KW"/>
</dbReference>
<dbReference type="PANTHER" id="PTHR34299">
    <property type="entry name" value="DIACYLGLYCEROL KINASE"/>
    <property type="match status" value="1"/>
</dbReference>
<dbReference type="Pfam" id="PF01219">
    <property type="entry name" value="DAGK_prokar"/>
    <property type="match status" value="1"/>
</dbReference>
<feature type="binding site" evidence="17">
    <location>
        <position position="74"/>
    </location>
    <ligand>
        <name>ATP</name>
        <dbReference type="ChEBI" id="CHEBI:30616"/>
    </ligand>
</feature>
<evidence type="ECO:0000256" key="18">
    <source>
        <dbReference type="PIRSR" id="PIRSR600829-4"/>
    </source>
</evidence>
<evidence type="ECO:0000256" key="15">
    <source>
        <dbReference type="PIRSR" id="PIRSR600829-1"/>
    </source>
</evidence>
<organism evidence="20 21">
    <name type="scientific">candidate division WWE3 bacterium</name>
    <dbReference type="NCBI Taxonomy" id="2053526"/>
    <lineage>
        <taxon>Bacteria</taxon>
        <taxon>Katanobacteria</taxon>
    </lineage>
</organism>
<dbReference type="GO" id="GO:0005886">
    <property type="term" value="C:plasma membrane"/>
    <property type="evidence" value="ECO:0007669"/>
    <property type="project" value="UniProtKB-SubCell"/>
</dbReference>
<dbReference type="AlphaFoldDB" id="A0A928TW08"/>
<dbReference type="InterPro" id="IPR000829">
    <property type="entry name" value="DAGK"/>
</dbReference>
<keyword evidence="13" id="KW-0594">Phospholipid biosynthesis</keyword>
<comment type="caution">
    <text evidence="20">The sequence shown here is derived from an EMBL/GenBank/DDBJ whole genome shotgun (WGS) entry which is preliminary data.</text>
</comment>
<gene>
    <name evidence="20" type="ORF">HS096_03505</name>
</gene>
<feature type="binding site" evidence="18">
    <location>
        <position position="26"/>
    </location>
    <ligand>
        <name>a divalent metal cation</name>
        <dbReference type="ChEBI" id="CHEBI:60240"/>
    </ligand>
</feature>
<keyword evidence="9 17" id="KW-0067">ATP-binding</keyword>
<keyword evidence="5" id="KW-0808">Transferase</keyword>
<dbReference type="CDD" id="cd14263">
    <property type="entry name" value="DAGK_IM_like"/>
    <property type="match status" value="1"/>
</dbReference>
<sequence length="125" mass="13710">MKRFSTGLTNSFRAAWRGIMLAIRNERTFRVMLAAAFLVIALVSTLPLATAERLTLLLLTGFVLVLELLNTMVERLVDLLKPRLSAYVRDVKDLMAAAVLVAAGFALLTAVLVFAPHIRALLSSL</sequence>
<dbReference type="GO" id="GO:0016301">
    <property type="term" value="F:kinase activity"/>
    <property type="evidence" value="ECO:0007669"/>
    <property type="project" value="UniProtKB-KW"/>
</dbReference>
<keyword evidence="7 17" id="KW-0547">Nucleotide-binding</keyword>
<evidence type="ECO:0000256" key="8">
    <source>
        <dbReference type="ARBA" id="ARBA00022777"/>
    </source>
</evidence>
<evidence type="ECO:0000256" key="5">
    <source>
        <dbReference type="ARBA" id="ARBA00022679"/>
    </source>
</evidence>
<dbReference type="InterPro" id="IPR036945">
    <property type="entry name" value="DAGK_sf"/>
</dbReference>
<dbReference type="GO" id="GO:0005524">
    <property type="term" value="F:ATP binding"/>
    <property type="evidence" value="ECO:0007669"/>
    <property type="project" value="UniProtKB-KW"/>
</dbReference>
<evidence type="ECO:0000313" key="20">
    <source>
        <dbReference type="EMBL" id="MBE7525425.1"/>
    </source>
</evidence>
<dbReference type="Proteomes" id="UP000710385">
    <property type="component" value="Unassembled WGS sequence"/>
</dbReference>
<accession>A0A928TW08</accession>
<comment type="similarity">
    <text evidence="2">Belongs to the bacterial diacylglycerol kinase family.</text>
</comment>
<proteinExistence type="inferred from homology"/>
<feature type="binding site" evidence="17">
    <location>
        <begin position="92"/>
        <end position="93"/>
    </location>
    <ligand>
        <name>ATP</name>
        <dbReference type="ChEBI" id="CHEBI:30616"/>
    </ligand>
</feature>
<evidence type="ECO:0000256" key="16">
    <source>
        <dbReference type="PIRSR" id="PIRSR600829-2"/>
    </source>
</evidence>
<feature type="binding site" evidence="17">
    <location>
        <position position="26"/>
    </location>
    <ligand>
        <name>ATP</name>
        <dbReference type="ChEBI" id="CHEBI:30616"/>
    </ligand>
</feature>
<name>A0A928TW08_UNCKA</name>
<feature type="transmembrane region" description="Helical" evidence="19">
    <location>
        <begin position="94"/>
        <end position="115"/>
    </location>
</feature>
<dbReference type="EMBL" id="JABTTY010000001">
    <property type="protein sequence ID" value="MBE7525425.1"/>
    <property type="molecule type" value="Genomic_DNA"/>
</dbReference>
<feature type="binding site" evidence="18">
    <location>
        <position position="74"/>
    </location>
    <ligand>
        <name>a divalent metal cation</name>
        <dbReference type="ChEBI" id="CHEBI:60240"/>
    </ligand>
</feature>
<evidence type="ECO:0000256" key="11">
    <source>
        <dbReference type="ARBA" id="ARBA00023098"/>
    </source>
</evidence>
<evidence type="ECO:0000256" key="4">
    <source>
        <dbReference type="ARBA" id="ARBA00022516"/>
    </source>
</evidence>
<evidence type="ECO:0000256" key="2">
    <source>
        <dbReference type="ARBA" id="ARBA00005967"/>
    </source>
</evidence>
<evidence type="ECO:0000256" key="7">
    <source>
        <dbReference type="ARBA" id="ARBA00022741"/>
    </source>
</evidence>
<evidence type="ECO:0000256" key="10">
    <source>
        <dbReference type="ARBA" id="ARBA00022989"/>
    </source>
</evidence>